<feature type="signal peptide" evidence="1">
    <location>
        <begin position="1"/>
        <end position="24"/>
    </location>
</feature>
<comment type="caution">
    <text evidence="3">The sequence shown here is derived from an EMBL/GenBank/DDBJ whole genome shotgun (WGS) entry which is preliminary data.</text>
</comment>
<gene>
    <name evidence="3" type="ORF">C9I99_09200</name>
</gene>
<keyword evidence="1" id="KW-0732">Signal</keyword>
<evidence type="ECO:0000256" key="1">
    <source>
        <dbReference type="SAM" id="SignalP"/>
    </source>
</evidence>
<dbReference type="Pfam" id="PF02368">
    <property type="entry name" value="Big_2"/>
    <property type="match status" value="1"/>
</dbReference>
<dbReference type="OrthoDB" id="9896619at2"/>
<dbReference type="InterPro" id="IPR003343">
    <property type="entry name" value="Big_2"/>
</dbReference>
<feature type="domain" description="BIG2" evidence="2">
    <location>
        <begin position="31"/>
        <end position="111"/>
    </location>
</feature>
<feature type="chain" id="PRO_5015393990" description="BIG2 domain-containing protein" evidence="1">
    <location>
        <begin position="25"/>
        <end position="290"/>
    </location>
</feature>
<evidence type="ECO:0000313" key="3">
    <source>
        <dbReference type="EMBL" id="PSU34159.1"/>
    </source>
</evidence>
<accession>A0A2T3IZM8</accession>
<evidence type="ECO:0000313" key="4">
    <source>
        <dbReference type="Proteomes" id="UP000241222"/>
    </source>
</evidence>
<dbReference type="Proteomes" id="UP000241222">
    <property type="component" value="Unassembled WGS sequence"/>
</dbReference>
<dbReference type="Gene3D" id="2.60.40.1080">
    <property type="match status" value="3"/>
</dbReference>
<sequence>MLFEKVWSWVGIAILLFGSSVAFAQESENEILELFVVPYHVQLNDGETRKMSANAFYADGTYVRGVQGVEWRSSDPESVSIAQNGTIFAVKPGAVSIYASLNGFESSQPGTVLVGESSVDKLTIEMTNTNVMVGQTVDVKVLATFSDGEVEDITGAVTWERVTNDDAFEVGGRKLTGLNDGYGYLIAHFDDNKSAALRIDVNDSGYLDLMVLPGTTTMAVGSSFTPTLRAFTSSGMVNIDAKDASYEIGTQGIVRANSDGSLTALASGEVAVYAIAGNIKSSQPLTVTVE</sequence>
<name>A0A2T3IZM8_9GAMM</name>
<dbReference type="EMBL" id="PYMH01000003">
    <property type="protein sequence ID" value="PSU34159.1"/>
    <property type="molecule type" value="Genomic_DNA"/>
</dbReference>
<dbReference type="AlphaFoldDB" id="A0A2T3IZM8"/>
<reference evidence="3 4" key="1">
    <citation type="submission" date="2018-03" db="EMBL/GenBank/DDBJ databases">
        <title>Whole genome sequencing of Histamine producing bacteria.</title>
        <authorList>
            <person name="Butler K."/>
        </authorList>
    </citation>
    <scope>NUCLEOTIDE SEQUENCE [LARGE SCALE GENOMIC DNA]</scope>
    <source>
        <strain evidence="3 4">JCM 13586</strain>
    </source>
</reference>
<dbReference type="SMART" id="SM00635">
    <property type="entry name" value="BID_2"/>
    <property type="match status" value="3"/>
</dbReference>
<feature type="domain" description="BIG2" evidence="2">
    <location>
        <begin position="205"/>
        <end position="286"/>
    </location>
</feature>
<feature type="domain" description="BIG2" evidence="2">
    <location>
        <begin position="118"/>
        <end position="199"/>
    </location>
</feature>
<organism evidence="3 4">
    <name type="scientific">Photobacterium lutimaris</name>
    <dbReference type="NCBI Taxonomy" id="388278"/>
    <lineage>
        <taxon>Bacteria</taxon>
        <taxon>Pseudomonadati</taxon>
        <taxon>Pseudomonadota</taxon>
        <taxon>Gammaproteobacteria</taxon>
        <taxon>Vibrionales</taxon>
        <taxon>Vibrionaceae</taxon>
        <taxon>Photobacterium</taxon>
    </lineage>
</organism>
<dbReference type="InterPro" id="IPR008964">
    <property type="entry name" value="Invasin/intimin_cell_adhesion"/>
</dbReference>
<keyword evidence="4" id="KW-1185">Reference proteome</keyword>
<dbReference type="RefSeq" id="WP_107348587.1">
    <property type="nucleotide sequence ID" value="NZ_PYMH01000003.1"/>
</dbReference>
<protein>
    <recommendedName>
        <fullName evidence="2">BIG2 domain-containing protein</fullName>
    </recommendedName>
</protein>
<proteinExistence type="predicted"/>
<evidence type="ECO:0000259" key="2">
    <source>
        <dbReference type="SMART" id="SM00635"/>
    </source>
</evidence>
<dbReference type="SUPFAM" id="SSF49373">
    <property type="entry name" value="Invasin/intimin cell-adhesion fragments"/>
    <property type="match status" value="1"/>
</dbReference>